<name>A0AA90ZL21_9BACT</name>
<comment type="caution">
    <text evidence="1">The sequence shown here is derived from an EMBL/GenBank/DDBJ whole genome shotgun (WGS) entry which is preliminary data.</text>
</comment>
<dbReference type="RefSeq" id="WP_153128381.1">
    <property type="nucleotide sequence ID" value="NZ_VZCW01000182.1"/>
</dbReference>
<evidence type="ECO:0000313" key="1">
    <source>
        <dbReference type="EMBL" id="MQN12526.1"/>
    </source>
</evidence>
<accession>A0AA90ZL21</accession>
<gene>
    <name evidence="1" type="ORF">F7D95_06765</name>
</gene>
<dbReference type="EMBL" id="VZCW01000182">
    <property type="protein sequence ID" value="MQN12526.1"/>
    <property type="molecule type" value="Genomic_DNA"/>
</dbReference>
<protein>
    <submittedName>
        <fullName evidence="1">Addiction module toxin RelE</fullName>
    </submittedName>
</protein>
<dbReference type="InterPro" id="IPR009387">
    <property type="entry name" value="HigB-2"/>
</dbReference>
<reference evidence="2" key="1">
    <citation type="submission" date="2019-09" db="EMBL/GenBank/DDBJ databases">
        <title>Distinct polysaccharide growth profiles of human intestinal Prevotella copri isolates.</title>
        <authorList>
            <person name="Fehlner-Peach H."/>
            <person name="Magnabosco C."/>
            <person name="Raghavan V."/>
            <person name="Scher J.U."/>
            <person name="Tett A."/>
            <person name="Cox L.M."/>
            <person name="Gottsegen C."/>
            <person name="Watters A."/>
            <person name="Wiltshire- Gordon J.D."/>
            <person name="Segata N."/>
            <person name="Bonneau R."/>
            <person name="Littman D.R."/>
        </authorList>
    </citation>
    <scope>NUCLEOTIDE SEQUENCE [LARGE SCALE GENOMIC DNA]</scope>
    <source>
        <strain evidence="2">iAQ1179</strain>
    </source>
</reference>
<dbReference type="Proteomes" id="UP000442105">
    <property type="component" value="Unassembled WGS sequence"/>
</dbReference>
<dbReference type="AlphaFoldDB" id="A0AA90ZL21"/>
<organism evidence="1 2">
    <name type="scientific">Segatella copri</name>
    <dbReference type="NCBI Taxonomy" id="165179"/>
    <lineage>
        <taxon>Bacteria</taxon>
        <taxon>Pseudomonadati</taxon>
        <taxon>Bacteroidota</taxon>
        <taxon>Bacteroidia</taxon>
        <taxon>Bacteroidales</taxon>
        <taxon>Prevotellaceae</taxon>
        <taxon>Segatella</taxon>
    </lineage>
</organism>
<sequence length="113" mass="12910">MKVEFHYLPEFERRAKALAKKYKSFRQDYDDFLDSLEKAPFQGTSLGGGVYKTRMQIVSKGKGKSGGARVLTYNLKKIEPDRISITFLSIFDKSDMENVSDSYIKSLVKEAIL</sequence>
<proteinExistence type="predicted"/>
<dbReference type="Pfam" id="PF06296">
    <property type="entry name" value="RelE"/>
    <property type="match status" value="1"/>
</dbReference>
<evidence type="ECO:0000313" key="2">
    <source>
        <dbReference type="Proteomes" id="UP000442105"/>
    </source>
</evidence>